<evidence type="ECO:0000256" key="1">
    <source>
        <dbReference type="SAM" id="MobiDB-lite"/>
    </source>
</evidence>
<feature type="region of interest" description="Disordered" evidence="1">
    <location>
        <begin position="1"/>
        <end position="73"/>
    </location>
</feature>
<reference evidence="2" key="1">
    <citation type="journal article" date="2020" name="Stud. Mycol.">
        <title>101 Dothideomycetes genomes: a test case for predicting lifestyles and emergence of pathogens.</title>
        <authorList>
            <person name="Haridas S."/>
            <person name="Albert R."/>
            <person name="Binder M."/>
            <person name="Bloem J."/>
            <person name="Labutti K."/>
            <person name="Salamov A."/>
            <person name="Andreopoulos B."/>
            <person name="Baker S."/>
            <person name="Barry K."/>
            <person name="Bills G."/>
            <person name="Bluhm B."/>
            <person name="Cannon C."/>
            <person name="Castanera R."/>
            <person name="Culley D."/>
            <person name="Daum C."/>
            <person name="Ezra D."/>
            <person name="Gonzalez J."/>
            <person name="Henrissat B."/>
            <person name="Kuo A."/>
            <person name="Liang C."/>
            <person name="Lipzen A."/>
            <person name="Lutzoni F."/>
            <person name="Magnuson J."/>
            <person name="Mondo S."/>
            <person name="Nolan M."/>
            <person name="Ohm R."/>
            <person name="Pangilinan J."/>
            <person name="Park H.-J."/>
            <person name="Ramirez L."/>
            <person name="Alfaro M."/>
            <person name="Sun H."/>
            <person name="Tritt A."/>
            <person name="Yoshinaga Y."/>
            <person name="Zwiers L.-H."/>
            <person name="Turgeon B."/>
            <person name="Goodwin S."/>
            <person name="Spatafora J."/>
            <person name="Crous P."/>
            <person name="Grigoriev I."/>
        </authorList>
    </citation>
    <scope>NUCLEOTIDE SEQUENCE</scope>
    <source>
        <strain evidence="2">CBS 125425</strain>
    </source>
</reference>
<feature type="compositionally biased region" description="Low complexity" evidence="1">
    <location>
        <begin position="60"/>
        <end position="70"/>
    </location>
</feature>
<name>A0A9P4R396_9PLEO</name>
<dbReference type="Proteomes" id="UP000799444">
    <property type="component" value="Unassembled WGS sequence"/>
</dbReference>
<gene>
    <name evidence="2" type="ORF">EJ04DRAFT_563030</name>
</gene>
<evidence type="ECO:0000313" key="3">
    <source>
        <dbReference type="Proteomes" id="UP000799444"/>
    </source>
</evidence>
<keyword evidence="3" id="KW-1185">Reference proteome</keyword>
<sequence>MTTPSRRLSGADFSHTGPSRSIVQKLLDEIDGVDKSPKPEKRASTPGLRSQKGSNNTLFSAKSARRSSSAWVGGSTIALEARDKLRAADEARQRRLWKDLFEPEPAAPLRRRSTQSSINSDLIGISIWKAPGPLLSLGDVHHSNDPPPTQTHTVSQSPRAHSISRETSCWKLSNIGLISSQLATKRLHSPPHSPGSSSKRRRHNTQRSADECSECLAPSCAVQDAKPNVVQQSPVSSAPPRPPKRPISPGEVPPTPAWMKPLQLMADDEKAILFNVHGDD</sequence>
<comment type="caution">
    <text evidence="2">The sequence shown here is derived from an EMBL/GenBank/DDBJ whole genome shotgun (WGS) entry which is preliminary data.</text>
</comment>
<dbReference type="AlphaFoldDB" id="A0A9P4R396"/>
<evidence type="ECO:0000313" key="2">
    <source>
        <dbReference type="EMBL" id="KAF2735889.1"/>
    </source>
</evidence>
<feature type="compositionally biased region" description="Low complexity" evidence="1">
    <location>
        <begin position="226"/>
        <end position="238"/>
    </location>
</feature>
<feature type="compositionally biased region" description="Polar residues" evidence="1">
    <location>
        <begin position="47"/>
        <end position="59"/>
    </location>
</feature>
<feature type="compositionally biased region" description="Basic and acidic residues" evidence="1">
    <location>
        <begin position="26"/>
        <end position="43"/>
    </location>
</feature>
<feature type="region of interest" description="Disordered" evidence="1">
    <location>
        <begin position="185"/>
        <end position="257"/>
    </location>
</feature>
<dbReference type="EMBL" id="ML996131">
    <property type="protein sequence ID" value="KAF2735889.1"/>
    <property type="molecule type" value="Genomic_DNA"/>
</dbReference>
<protein>
    <submittedName>
        <fullName evidence="2">Uncharacterized protein</fullName>
    </submittedName>
</protein>
<accession>A0A9P4R396</accession>
<proteinExistence type="predicted"/>
<organism evidence="2 3">
    <name type="scientific">Polyplosphaeria fusca</name>
    <dbReference type="NCBI Taxonomy" id="682080"/>
    <lineage>
        <taxon>Eukaryota</taxon>
        <taxon>Fungi</taxon>
        <taxon>Dikarya</taxon>
        <taxon>Ascomycota</taxon>
        <taxon>Pezizomycotina</taxon>
        <taxon>Dothideomycetes</taxon>
        <taxon>Pleosporomycetidae</taxon>
        <taxon>Pleosporales</taxon>
        <taxon>Tetraplosphaeriaceae</taxon>
        <taxon>Polyplosphaeria</taxon>
    </lineage>
</organism>
<dbReference type="OrthoDB" id="3688221at2759"/>
<feature type="compositionally biased region" description="Polar residues" evidence="1">
    <location>
        <begin position="150"/>
        <end position="162"/>
    </location>
</feature>
<feature type="region of interest" description="Disordered" evidence="1">
    <location>
        <begin position="138"/>
        <end position="162"/>
    </location>
</feature>